<proteinExistence type="predicted"/>
<gene>
    <name evidence="1" type="ORF">Fot_34576</name>
</gene>
<accession>A0ABD1SK47</accession>
<protein>
    <submittedName>
        <fullName evidence="1">Crocetin glucosyltransferase</fullName>
    </submittedName>
</protein>
<reference evidence="2" key="1">
    <citation type="submission" date="2024-07" db="EMBL/GenBank/DDBJ databases">
        <title>Two chromosome-level genome assemblies of Korean endemic species Abeliophyllum distichum and Forsythia ovata (Oleaceae).</title>
        <authorList>
            <person name="Jang H."/>
        </authorList>
    </citation>
    <scope>NUCLEOTIDE SEQUENCE [LARGE SCALE GENOMIC DNA]</scope>
</reference>
<name>A0ABD1SK47_9LAMI</name>
<dbReference type="Gene3D" id="3.40.50.2000">
    <property type="entry name" value="Glycogen Phosphorylase B"/>
    <property type="match status" value="1"/>
</dbReference>
<comment type="caution">
    <text evidence="1">The sequence shown here is derived from an EMBL/GenBank/DDBJ whole genome shotgun (WGS) entry which is preliminary data.</text>
</comment>
<dbReference type="AlphaFoldDB" id="A0ABD1SK47"/>
<dbReference type="EMBL" id="JBFOLJ010000010">
    <property type="protein sequence ID" value="KAL2500728.1"/>
    <property type="molecule type" value="Genomic_DNA"/>
</dbReference>
<sequence>MKSLPTINGLSYASFSNENDNDYQSSNGFSSYVSSLRSIGSQKVMHLMEKFFSDGEPMTLLVYIIILPWVDVVARDCVPLLLPFITASSIAKMVYMAEWIHWFR</sequence>
<dbReference type="Proteomes" id="UP001604277">
    <property type="component" value="Unassembled WGS sequence"/>
</dbReference>
<evidence type="ECO:0000313" key="1">
    <source>
        <dbReference type="EMBL" id="KAL2500728.1"/>
    </source>
</evidence>
<organism evidence="1 2">
    <name type="scientific">Forsythia ovata</name>
    <dbReference type="NCBI Taxonomy" id="205694"/>
    <lineage>
        <taxon>Eukaryota</taxon>
        <taxon>Viridiplantae</taxon>
        <taxon>Streptophyta</taxon>
        <taxon>Embryophyta</taxon>
        <taxon>Tracheophyta</taxon>
        <taxon>Spermatophyta</taxon>
        <taxon>Magnoliopsida</taxon>
        <taxon>eudicotyledons</taxon>
        <taxon>Gunneridae</taxon>
        <taxon>Pentapetalae</taxon>
        <taxon>asterids</taxon>
        <taxon>lamiids</taxon>
        <taxon>Lamiales</taxon>
        <taxon>Oleaceae</taxon>
        <taxon>Forsythieae</taxon>
        <taxon>Forsythia</taxon>
    </lineage>
</organism>
<evidence type="ECO:0000313" key="2">
    <source>
        <dbReference type="Proteomes" id="UP001604277"/>
    </source>
</evidence>
<keyword evidence="2" id="KW-1185">Reference proteome</keyword>